<evidence type="ECO:0000256" key="1">
    <source>
        <dbReference type="SAM" id="MobiDB-lite"/>
    </source>
</evidence>
<sequence>MKVLFYSEKCNFSKEIIIQLKETDAYTEFTLVNIDENKVPSKIKVVPTIVDSEIKNLLEGKKAFEYLYNKKYFNIPTNNFYLWKDKVLPTPDIKEDNLAKNDHDDILNSQKIDESKEENTSKPIEPVKTRINLSKNTIFRLRGLKR</sequence>
<evidence type="ECO:0000313" key="2">
    <source>
        <dbReference type="EMBL" id="QHT96490.1"/>
    </source>
</evidence>
<evidence type="ECO:0008006" key="3">
    <source>
        <dbReference type="Google" id="ProtNLM"/>
    </source>
</evidence>
<feature type="region of interest" description="Disordered" evidence="1">
    <location>
        <begin position="104"/>
        <end position="123"/>
    </location>
</feature>
<reference evidence="2" key="1">
    <citation type="journal article" date="2020" name="Nature">
        <title>Giant virus diversity and host interactions through global metagenomics.</title>
        <authorList>
            <person name="Schulz F."/>
            <person name="Roux S."/>
            <person name="Paez-Espino D."/>
            <person name="Jungbluth S."/>
            <person name="Walsh D.A."/>
            <person name="Denef V.J."/>
            <person name="McMahon K.D."/>
            <person name="Konstantinidis K.T."/>
            <person name="Eloe-Fadrosh E.A."/>
            <person name="Kyrpides N.C."/>
            <person name="Woyke T."/>
        </authorList>
    </citation>
    <scope>NUCLEOTIDE SEQUENCE</scope>
    <source>
        <strain evidence="2">GVMAG-M-3300024302-11</strain>
    </source>
</reference>
<dbReference type="EMBL" id="MN740258">
    <property type="protein sequence ID" value="QHT96490.1"/>
    <property type="molecule type" value="Genomic_DNA"/>
</dbReference>
<protein>
    <recommendedName>
        <fullName evidence="3">Glutaredoxin domain-containing protein</fullName>
    </recommendedName>
</protein>
<dbReference type="AlphaFoldDB" id="A0A6C0IVB7"/>
<proteinExistence type="predicted"/>
<accession>A0A6C0IVB7</accession>
<name>A0A6C0IVB7_9ZZZZ</name>
<organism evidence="2">
    <name type="scientific">viral metagenome</name>
    <dbReference type="NCBI Taxonomy" id="1070528"/>
    <lineage>
        <taxon>unclassified sequences</taxon>
        <taxon>metagenomes</taxon>
        <taxon>organismal metagenomes</taxon>
    </lineage>
</organism>